<proteinExistence type="predicted"/>
<dbReference type="AlphaFoldDB" id="A0A2G2XAR2"/>
<sequence>MSFEISEYFFYSRRHCNKGFGSGKSLGGHMRSHVQASKKLFLFGKKGRKSKILLGTNYKKRILQRDEEEDEVDLEDYNNDQLLPTCSICGKITKWQISISLALSFEEIVQRKGLRERENGLREISGGLCENNWWIWRTL</sequence>
<reference evidence="3" key="2">
    <citation type="journal article" date="2017" name="J. Anim. Genet.">
        <title>Multiple reference genome sequences of hot pepper reveal the massive evolution of plant disease resistance genes by retroduplication.</title>
        <authorList>
            <person name="Kim S."/>
            <person name="Park J."/>
            <person name="Yeom S.-I."/>
            <person name="Kim Y.-M."/>
            <person name="Seo E."/>
            <person name="Kim K.-T."/>
            <person name="Kim M.-S."/>
            <person name="Lee J.M."/>
            <person name="Cheong K."/>
            <person name="Shin H.-S."/>
            <person name="Kim S.-B."/>
            <person name="Han K."/>
            <person name="Lee J."/>
            <person name="Park M."/>
            <person name="Lee H.-A."/>
            <person name="Lee H.-Y."/>
            <person name="Lee Y."/>
            <person name="Oh S."/>
            <person name="Lee J.H."/>
            <person name="Choi E."/>
            <person name="Choi E."/>
            <person name="Lee S.E."/>
            <person name="Jeon J."/>
            <person name="Kim H."/>
            <person name="Choi G."/>
            <person name="Song H."/>
            <person name="Lee J."/>
            <person name="Lee S.-C."/>
            <person name="Kwon J.-K."/>
            <person name="Lee H.-Y."/>
            <person name="Koo N."/>
            <person name="Hong Y."/>
            <person name="Kim R.W."/>
            <person name="Kang W.-H."/>
            <person name="Huh J.H."/>
            <person name="Kang B.-C."/>
            <person name="Yang T.-J."/>
            <person name="Lee Y.-H."/>
            <person name="Bennetzen J.L."/>
            <person name="Choi D."/>
        </authorList>
    </citation>
    <scope>NUCLEOTIDE SEQUENCE [LARGE SCALE GENOMIC DNA]</scope>
    <source>
        <strain evidence="3">cv. PBC81</strain>
    </source>
</reference>
<keyword evidence="3" id="KW-1185">Reference proteome</keyword>
<dbReference type="Proteomes" id="UP000224567">
    <property type="component" value="Unassembled WGS sequence"/>
</dbReference>
<evidence type="ECO:0000313" key="3">
    <source>
        <dbReference type="Proteomes" id="UP000224567"/>
    </source>
</evidence>
<accession>A0A2G2XAR2</accession>
<comment type="caution">
    <text evidence="2">The sequence shown here is derived from an EMBL/GenBank/DDBJ whole genome shotgun (WGS) entry which is preliminary data.</text>
</comment>
<dbReference type="InterPro" id="IPR013087">
    <property type="entry name" value="Znf_C2H2_type"/>
</dbReference>
<reference evidence="2 3" key="1">
    <citation type="journal article" date="2017" name="Genome Biol.">
        <title>New reference genome sequences of hot pepper reveal the massive evolution of plant disease-resistance genes by retroduplication.</title>
        <authorList>
            <person name="Kim S."/>
            <person name="Park J."/>
            <person name="Yeom S.I."/>
            <person name="Kim Y.M."/>
            <person name="Seo E."/>
            <person name="Kim K.T."/>
            <person name="Kim M.S."/>
            <person name="Lee J.M."/>
            <person name="Cheong K."/>
            <person name="Shin H.S."/>
            <person name="Kim S.B."/>
            <person name="Han K."/>
            <person name="Lee J."/>
            <person name="Park M."/>
            <person name="Lee H.A."/>
            <person name="Lee H.Y."/>
            <person name="Lee Y."/>
            <person name="Oh S."/>
            <person name="Lee J.H."/>
            <person name="Choi E."/>
            <person name="Choi E."/>
            <person name="Lee S.E."/>
            <person name="Jeon J."/>
            <person name="Kim H."/>
            <person name="Choi G."/>
            <person name="Song H."/>
            <person name="Lee J."/>
            <person name="Lee S.C."/>
            <person name="Kwon J.K."/>
            <person name="Lee H.Y."/>
            <person name="Koo N."/>
            <person name="Hong Y."/>
            <person name="Kim R.W."/>
            <person name="Kang W.H."/>
            <person name="Huh J.H."/>
            <person name="Kang B.C."/>
            <person name="Yang T.J."/>
            <person name="Lee Y.H."/>
            <person name="Bennetzen J.L."/>
            <person name="Choi D."/>
        </authorList>
    </citation>
    <scope>NUCLEOTIDE SEQUENCE [LARGE SCALE GENOMIC DNA]</scope>
    <source>
        <strain evidence="3">cv. PBC81</strain>
    </source>
</reference>
<evidence type="ECO:0000259" key="1">
    <source>
        <dbReference type="Pfam" id="PF13912"/>
    </source>
</evidence>
<name>A0A2G2XAR2_CAPBA</name>
<dbReference type="EMBL" id="MLFT02000003">
    <property type="protein sequence ID" value="PHT54539.1"/>
    <property type="molecule type" value="Genomic_DNA"/>
</dbReference>
<feature type="domain" description="C2H2-type" evidence="1">
    <location>
        <begin position="16"/>
        <end position="33"/>
    </location>
</feature>
<protein>
    <recommendedName>
        <fullName evidence="1">C2H2-type domain-containing protein</fullName>
    </recommendedName>
</protein>
<evidence type="ECO:0000313" key="2">
    <source>
        <dbReference type="EMBL" id="PHT54539.1"/>
    </source>
</evidence>
<organism evidence="2 3">
    <name type="scientific">Capsicum baccatum</name>
    <name type="common">Peruvian pepper</name>
    <dbReference type="NCBI Taxonomy" id="33114"/>
    <lineage>
        <taxon>Eukaryota</taxon>
        <taxon>Viridiplantae</taxon>
        <taxon>Streptophyta</taxon>
        <taxon>Embryophyta</taxon>
        <taxon>Tracheophyta</taxon>
        <taxon>Spermatophyta</taxon>
        <taxon>Magnoliopsida</taxon>
        <taxon>eudicotyledons</taxon>
        <taxon>Gunneridae</taxon>
        <taxon>Pentapetalae</taxon>
        <taxon>asterids</taxon>
        <taxon>lamiids</taxon>
        <taxon>Solanales</taxon>
        <taxon>Solanaceae</taxon>
        <taxon>Solanoideae</taxon>
        <taxon>Capsiceae</taxon>
        <taxon>Capsicum</taxon>
    </lineage>
</organism>
<dbReference type="Pfam" id="PF13912">
    <property type="entry name" value="zf-C2H2_6"/>
    <property type="match status" value="1"/>
</dbReference>
<dbReference type="STRING" id="33114.A0A2G2XAR2"/>
<gene>
    <name evidence="2" type="ORF">CQW23_09001</name>
</gene>